<accession>A0A164X329</accession>
<reference evidence="1 2" key="1">
    <citation type="submission" date="2016-03" db="EMBL/GenBank/DDBJ databases">
        <title>EvidentialGene: Evidence-directed Construction of Genes on Genomes.</title>
        <authorList>
            <person name="Gilbert D.G."/>
            <person name="Choi J.-H."/>
            <person name="Mockaitis K."/>
            <person name="Colbourne J."/>
            <person name="Pfrender M."/>
        </authorList>
    </citation>
    <scope>NUCLEOTIDE SEQUENCE [LARGE SCALE GENOMIC DNA]</scope>
    <source>
        <strain evidence="1 2">Xinb3</strain>
        <tissue evidence="1">Complete organism</tissue>
    </source>
</reference>
<evidence type="ECO:0000313" key="2">
    <source>
        <dbReference type="Proteomes" id="UP000076858"/>
    </source>
</evidence>
<comment type="caution">
    <text evidence="1">The sequence shown here is derived from an EMBL/GenBank/DDBJ whole genome shotgun (WGS) entry which is preliminary data.</text>
</comment>
<keyword evidence="2" id="KW-1185">Reference proteome</keyword>
<proteinExistence type="predicted"/>
<evidence type="ECO:0000313" key="1">
    <source>
        <dbReference type="EMBL" id="KZS13825.1"/>
    </source>
</evidence>
<dbReference type="EMBL" id="LRGB01001021">
    <property type="protein sequence ID" value="KZS13825.1"/>
    <property type="molecule type" value="Genomic_DNA"/>
</dbReference>
<organism evidence="1 2">
    <name type="scientific">Daphnia magna</name>
    <dbReference type="NCBI Taxonomy" id="35525"/>
    <lineage>
        <taxon>Eukaryota</taxon>
        <taxon>Metazoa</taxon>
        <taxon>Ecdysozoa</taxon>
        <taxon>Arthropoda</taxon>
        <taxon>Crustacea</taxon>
        <taxon>Branchiopoda</taxon>
        <taxon>Diplostraca</taxon>
        <taxon>Cladocera</taxon>
        <taxon>Anomopoda</taxon>
        <taxon>Daphniidae</taxon>
        <taxon>Daphnia</taxon>
    </lineage>
</organism>
<dbReference type="AlphaFoldDB" id="A0A164X329"/>
<gene>
    <name evidence="1" type="ORF">APZ42_020963</name>
</gene>
<sequence>MAAKMSAIGARKVRKLTRIHLLREIREALPFLLPEVNKYSPILRRKTE</sequence>
<dbReference type="Proteomes" id="UP000076858">
    <property type="component" value="Unassembled WGS sequence"/>
</dbReference>
<protein>
    <submittedName>
        <fullName evidence="1">Uncharacterized protein</fullName>
    </submittedName>
</protein>
<name>A0A164X329_9CRUS</name>